<dbReference type="InterPro" id="IPR036514">
    <property type="entry name" value="SGNH_hydro_sf"/>
</dbReference>
<feature type="domain" description="SGNH hydrolase-type esterase N-terminal" evidence="2">
    <location>
        <begin position="30"/>
        <end position="175"/>
    </location>
</feature>
<comment type="caution">
    <text evidence="3">The sequence shown here is derived from an EMBL/GenBank/DDBJ whole genome shotgun (WGS) entry which is preliminary data.</text>
</comment>
<protein>
    <submittedName>
        <fullName evidence="3">SGNH/GDSL hydrolase family protein</fullName>
        <ecNumber evidence="3">3.1.-.-</ecNumber>
    </submittedName>
</protein>
<evidence type="ECO:0000259" key="2">
    <source>
        <dbReference type="Pfam" id="PF14607"/>
    </source>
</evidence>
<reference evidence="4" key="1">
    <citation type="journal article" date="2019" name="Int. J. Syst. Evol. Microbiol.">
        <title>The Global Catalogue of Microorganisms (GCM) 10K type strain sequencing project: providing services to taxonomists for standard genome sequencing and annotation.</title>
        <authorList>
            <consortium name="The Broad Institute Genomics Platform"/>
            <consortium name="The Broad Institute Genome Sequencing Center for Infectious Disease"/>
            <person name="Wu L."/>
            <person name="Ma J."/>
        </authorList>
    </citation>
    <scope>NUCLEOTIDE SEQUENCE [LARGE SCALE GENOMIC DNA]</scope>
    <source>
        <strain evidence="4">JCM 18657</strain>
    </source>
</reference>
<dbReference type="EC" id="3.1.-.-" evidence="3"/>
<dbReference type="GO" id="GO:0016787">
    <property type="term" value="F:hydrolase activity"/>
    <property type="evidence" value="ECO:0007669"/>
    <property type="project" value="UniProtKB-KW"/>
</dbReference>
<dbReference type="InterPro" id="IPR013830">
    <property type="entry name" value="SGNH_hydro"/>
</dbReference>
<evidence type="ECO:0000259" key="1">
    <source>
        <dbReference type="Pfam" id="PF14606"/>
    </source>
</evidence>
<dbReference type="Gene3D" id="2.60.120.260">
    <property type="entry name" value="Galactose-binding domain-like"/>
    <property type="match status" value="1"/>
</dbReference>
<dbReference type="RefSeq" id="WP_138789596.1">
    <property type="nucleotide sequence ID" value="NZ_JBHTGQ010000011.1"/>
</dbReference>
<proteinExistence type="predicted"/>
<keyword evidence="4" id="KW-1185">Reference proteome</keyword>
<name>A0ABW2UZJ6_9BACL</name>
<accession>A0ABW2UZJ6</accession>
<dbReference type="EMBL" id="JBHTGQ010000011">
    <property type="protein sequence ID" value="MFC7749322.1"/>
    <property type="molecule type" value="Genomic_DNA"/>
</dbReference>
<dbReference type="Pfam" id="PF14607">
    <property type="entry name" value="GxDLY"/>
    <property type="match status" value="1"/>
</dbReference>
<feature type="domain" description="SGNH hydrolase-type esterase" evidence="1">
    <location>
        <begin position="186"/>
        <end position="365"/>
    </location>
</feature>
<evidence type="ECO:0000313" key="3">
    <source>
        <dbReference type="EMBL" id="MFC7749322.1"/>
    </source>
</evidence>
<organism evidence="3 4">
    <name type="scientific">Paenibacillus thermoaerophilus</name>
    <dbReference type="NCBI Taxonomy" id="1215385"/>
    <lineage>
        <taxon>Bacteria</taxon>
        <taxon>Bacillati</taxon>
        <taxon>Bacillota</taxon>
        <taxon>Bacilli</taxon>
        <taxon>Bacillales</taxon>
        <taxon>Paenibacillaceae</taxon>
        <taxon>Paenibacillus</taxon>
    </lineage>
</organism>
<keyword evidence="3" id="KW-0378">Hydrolase</keyword>
<dbReference type="Gene3D" id="3.40.50.1110">
    <property type="entry name" value="SGNH hydrolase"/>
    <property type="match status" value="1"/>
</dbReference>
<evidence type="ECO:0000313" key="4">
    <source>
        <dbReference type="Proteomes" id="UP001596528"/>
    </source>
</evidence>
<dbReference type="Proteomes" id="UP001596528">
    <property type="component" value="Unassembled WGS sequence"/>
</dbReference>
<dbReference type="SUPFAM" id="SSF52266">
    <property type="entry name" value="SGNH hydrolase"/>
    <property type="match status" value="1"/>
</dbReference>
<sequence>MSEQTASNGKVPVSKLDENMRLESVSEDGMRWHSPARPPFRLEGFPWFEYDGVYRRLPKNPRLPIPAAVDALADCTAGGQIRFRTNSKKLALRVRLDGVADMNHMPATGQCSFDCYLEQDGVMRYHSTGRYNHTLSEYETVLISAGDGAMRSVTLYFPLYRGVKEVLVGLEEEAELLPPPPLADDRRILIYGTSITQGGCANRPGMAYPNIMSRRIPLEMVNLGFSGNGKGEPEVAEIISDIPNPAMLVLDYECNCSADKLDETCSGFIRIFRERHPGVPILVVSRIRFAADRFYESSRDLANRRRQILIDNVERCRAAGDDRVYFLDGSTLLGEDHYEECTVDGVHPTDLGFMRMADGLTPVVQRILREAGFPV</sequence>
<dbReference type="Pfam" id="PF14606">
    <property type="entry name" value="Lipase_GDSL_3"/>
    <property type="match status" value="1"/>
</dbReference>
<dbReference type="InterPro" id="IPR032740">
    <property type="entry name" value="GxDLY"/>
</dbReference>
<gene>
    <name evidence="3" type="ORF">ACFQWB_05110</name>
</gene>